<dbReference type="eggNOG" id="COG2897">
    <property type="taxonomic scope" value="Bacteria"/>
</dbReference>
<evidence type="ECO:0000256" key="1">
    <source>
        <dbReference type="ARBA" id="ARBA00022737"/>
    </source>
</evidence>
<dbReference type="Pfam" id="PF00581">
    <property type="entry name" value="Rhodanese"/>
    <property type="match status" value="2"/>
</dbReference>
<dbReference type="PROSITE" id="PS00683">
    <property type="entry name" value="RHODANESE_2"/>
    <property type="match status" value="1"/>
</dbReference>
<evidence type="ECO:0000313" key="6">
    <source>
        <dbReference type="Proteomes" id="UP000019222"/>
    </source>
</evidence>
<dbReference type="CDD" id="cd01448">
    <property type="entry name" value="TST_Repeat_1"/>
    <property type="match status" value="1"/>
</dbReference>
<keyword evidence="3 5" id="KW-0808">Transferase</keyword>
<evidence type="ECO:0000313" key="5">
    <source>
        <dbReference type="EMBL" id="AHI21971.1"/>
    </source>
</evidence>
<dbReference type="EMBL" id="CP004353">
    <property type="protein sequence ID" value="AHI21971.1"/>
    <property type="molecule type" value="Genomic_DNA"/>
</dbReference>
<dbReference type="InterPro" id="IPR036873">
    <property type="entry name" value="Rhodanese-like_dom_sf"/>
</dbReference>
<accession>W5XY85</accession>
<dbReference type="PATRIC" id="fig|1224164.3.peg.574"/>
<reference evidence="5 6" key="1">
    <citation type="submission" date="2013-02" db="EMBL/GenBank/DDBJ databases">
        <title>The complete genome sequence of Corynebacterium vitaeruminis DSM 20294.</title>
        <authorList>
            <person name="Ruckert C."/>
            <person name="Albersmeier A."/>
            <person name="Kalinowski J."/>
        </authorList>
    </citation>
    <scope>NUCLEOTIDE SEQUENCE [LARGE SCALE GENOMIC DNA]</scope>
    <source>
        <strain evidence="6">ATCC 10234</strain>
    </source>
</reference>
<feature type="domain" description="Rhodanese" evidence="4">
    <location>
        <begin position="168"/>
        <end position="284"/>
    </location>
</feature>
<dbReference type="GO" id="GO:0004792">
    <property type="term" value="F:thiosulfate-cyanide sulfurtransferase activity"/>
    <property type="evidence" value="ECO:0007669"/>
    <property type="project" value="UniProtKB-EC"/>
</dbReference>
<organism evidence="5 6">
    <name type="scientific">Corynebacterium vitaeruminis DSM 20294</name>
    <dbReference type="NCBI Taxonomy" id="1224164"/>
    <lineage>
        <taxon>Bacteria</taxon>
        <taxon>Bacillati</taxon>
        <taxon>Actinomycetota</taxon>
        <taxon>Actinomycetes</taxon>
        <taxon>Mycobacteriales</taxon>
        <taxon>Corynebacteriaceae</taxon>
        <taxon>Corynebacterium</taxon>
    </lineage>
</organism>
<feature type="domain" description="Rhodanese" evidence="4">
    <location>
        <begin position="31"/>
        <end position="138"/>
    </location>
</feature>
<proteinExistence type="predicted"/>
<dbReference type="HOGENOM" id="CLU_031618_1_3_11"/>
<dbReference type="InterPro" id="IPR001763">
    <property type="entry name" value="Rhodanese-like_dom"/>
</dbReference>
<dbReference type="PANTHER" id="PTHR43855">
    <property type="entry name" value="THIOSULFATE SULFURTRANSFERASE"/>
    <property type="match status" value="1"/>
</dbReference>
<keyword evidence="1" id="KW-0677">Repeat</keyword>
<dbReference type="PANTHER" id="PTHR43855:SF1">
    <property type="entry name" value="THIOSULFATE SULFURTRANSFERASE"/>
    <property type="match status" value="1"/>
</dbReference>
<dbReference type="InterPro" id="IPR001307">
    <property type="entry name" value="Thiosulphate_STrfase_CS"/>
</dbReference>
<gene>
    <name evidence="5" type="ORF">B843_02900</name>
</gene>
<dbReference type="PROSITE" id="PS50206">
    <property type="entry name" value="RHODANESE_3"/>
    <property type="match status" value="2"/>
</dbReference>
<dbReference type="SUPFAM" id="SSF52821">
    <property type="entry name" value="Rhodanese/Cell cycle control phosphatase"/>
    <property type="match status" value="2"/>
</dbReference>
<dbReference type="PROSITE" id="PS00380">
    <property type="entry name" value="RHODANESE_1"/>
    <property type="match status" value="1"/>
</dbReference>
<dbReference type="KEGG" id="cvt:B843_02900"/>
<dbReference type="Proteomes" id="UP000019222">
    <property type="component" value="Chromosome"/>
</dbReference>
<name>W5XY85_9CORY</name>
<dbReference type="InterPro" id="IPR051126">
    <property type="entry name" value="Thiosulfate_sulfurtransferase"/>
</dbReference>
<dbReference type="CDD" id="cd01449">
    <property type="entry name" value="TST_Repeat_2"/>
    <property type="match status" value="1"/>
</dbReference>
<evidence type="ECO:0000256" key="3">
    <source>
        <dbReference type="RuleBase" id="RU000507"/>
    </source>
</evidence>
<sequence>MVAPLDPHPLLQEYADPSSLVSAQWLSARLGTPGLRVVESDEDSLLYDIGHIPGAVRIDWHKDLNDPVLRDFISGEAFAALMDSKGIARDDTVVIYGDKSNWWAAFTFWVFKLFGHEDVRLLNGGRDAWMAEERDTSFAVPEYPSKNYPVVEREEAELRAFVAEVLAATDEVGLLDVRTEQEYAGTSDPDSPSTGVLRRGHIPGAVNIPWEQSVHPNSRFRSLAELKKAYAPVLDKEQVITYCQIGERGAHTWFVLKYLLGHKNVRNYDGAWAEWGNMIRMPIAQGSEPGAALN</sequence>
<dbReference type="RefSeq" id="WP_025252026.1">
    <property type="nucleotide sequence ID" value="NZ_CP004353.1"/>
</dbReference>
<keyword evidence="6" id="KW-1185">Reference proteome</keyword>
<dbReference type="AlphaFoldDB" id="W5XY85"/>
<evidence type="ECO:0000259" key="4">
    <source>
        <dbReference type="PROSITE" id="PS50206"/>
    </source>
</evidence>
<evidence type="ECO:0000256" key="2">
    <source>
        <dbReference type="ARBA" id="ARBA00047549"/>
    </source>
</evidence>
<dbReference type="STRING" id="1224164.B843_02900"/>
<dbReference type="SMART" id="SM00450">
    <property type="entry name" value="RHOD"/>
    <property type="match status" value="2"/>
</dbReference>
<comment type="catalytic activity">
    <reaction evidence="2">
        <text>thiosulfate + hydrogen cyanide = thiocyanate + sulfite + 2 H(+)</text>
        <dbReference type="Rhea" id="RHEA:16881"/>
        <dbReference type="ChEBI" id="CHEBI:15378"/>
        <dbReference type="ChEBI" id="CHEBI:17359"/>
        <dbReference type="ChEBI" id="CHEBI:18022"/>
        <dbReference type="ChEBI" id="CHEBI:18407"/>
        <dbReference type="ChEBI" id="CHEBI:33542"/>
        <dbReference type="EC" id="2.8.1.1"/>
    </reaction>
</comment>
<protein>
    <recommendedName>
        <fullName evidence="3">Sulfurtransferase</fullName>
    </recommendedName>
</protein>
<dbReference type="Gene3D" id="3.40.250.10">
    <property type="entry name" value="Rhodanese-like domain"/>
    <property type="match status" value="2"/>
</dbReference>